<dbReference type="STRING" id="1844.UG56_002785"/>
<accession>A0A1J4NA51</accession>
<name>A0A1J4NA51_9ACTN</name>
<keyword evidence="4" id="KW-1185">Reference proteome</keyword>
<feature type="transmembrane region" description="Helical" evidence="2">
    <location>
        <begin position="6"/>
        <end position="30"/>
    </location>
</feature>
<keyword evidence="2" id="KW-1133">Transmembrane helix</keyword>
<evidence type="ECO:0000313" key="3">
    <source>
        <dbReference type="EMBL" id="OIJ28357.1"/>
    </source>
</evidence>
<comment type="caution">
    <text evidence="3">The sequence shown here is derived from an EMBL/GenBank/DDBJ whole genome shotgun (WGS) entry which is preliminary data.</text>
</comment>
<evidence type="ECO:0000313" key="4">
    <source>
        <dbReference type="Proteomes" id="UP000033772"/>
    </source>
</evidence>
<feature type="compositionally biased region" description="Polar residues" evidence="1">
    <location>
        <begin position="55"/>
        <end position="64"/>
    </location>
</feature>
<dbReference type="Proteomes" id="UP000033772">
    <property type="component" value="Unassembled WGS sequence"/>
</dbReference>
<evidence type="ECO:0000256" key="2">
    <source>
        <dbReference type="SAM" id="Phobius"/>
    </source>
</evidence>
<protein>
    <submittedName>
        <fullName evidence="3">Uncharacterized protein</fullName>
    </submittedName>
</protein>
<keyword evidence="2" id="KW-0472">Membrane</keyword>
<dbReference type="AlphaFoldDB" id="A0A1J4NA51"/>
<feature type="region of interest" description="Disordered" evidence="1">
    <location>
        <begin position="54"/>
        <end position="87"/>
    </location>
</feature>
<gene>
    <name evidence="3" type="ORF">UG56_002785</name>
</gene>
<reference evidence="3" key="1">
    <citation type="submission" date="2016-10" db="EMBL/GenBank/DDBJ databases">
        <title>Draft Genome Sequence of Nocardioides luteus Strain BAFB, an Alkane-Degrading Bacterium Isolated from JP-7 Polluted Soil.</title>
        <authorList>
            <person name="Brown L."/>
            <person name="Ruiz O.N."/>
            <person name="Gunasekera T."/>
        </authorList>
    </citation>
    <scope>NUCLEOTIDE SEQUENCE [LARGE SCALE GENOMIC DNA]</scope>
    <source>
        <strain evidence="3">BAFB</strain>
    </source>
</reference>
<sequence length="87" mass="9430">MDAVLTILVIFVAMLLIVALAGLVIVYTVFPHRGQKMPYATKLGEAMERAVDTAPTLSPATRLQTRPGDHLTELLGERNPGTTENRG</sequence>
<feature type="compositionally biased region" description="Basic and acidic residues" evidence="1">
    <location>
        <begin position="67"/>
        <end position="76"/>
    </location>
</feature>
<evidence type="ECO:0000256" key="1">
    <source>
        <dbReference type="SAM" id="MobiDB-lite"/>
    </source>
</evidence>
<organism evidence="3 4">
    <name type="scientific">Nocardioides luteus</name>
    <dbReference type="NCBI Taxonomy" id="1844"/>
    <lineage>
        <taxon>Bacteria</taxon>
        <taxon>Bacillati</taxon>
        <taxon>Actinomycetota</taxon>
        <taxon>Actinomycetes</taxon>
        <taxon>Propionibacteriales</taxon>
        <taxon>Nocardioidaceae</taxon>
        <taxon>Nocardioides</taxon>
    </lineage>
</organism>
<keyword evidence="2" id="KW-0812">Transmembrane</keyword>
<proteinExistence type="predicted"/>
<dbReference type="EMBL" id="JZDQ02000003">
    <property type="protein sequence ID" value="OIJ28357.1"/>
    <property type="molecule type" value="Genomic_DNA"/>
</dbReference>